<dbReference type="InterPro" id="IPR000772">
    <property type="entry name" value="Ricin_B_lectin"/>
</dbReference>
<evidence type="ECO:0000256" key="5">
    <source>
        <dbReference type="PIRSR" id="PIRSR606710-1"/>
    </source>
</evidence>
<evidence type="ECO:0000256" key="3">
    <source>
        <dbReference type="ARBA" id="ARBA00022801"/>
    </source>
</evidence>
<dbReference type="InterPro" id="IPR006710">
    <property type="entry name" value="Glyco_hydro_43"/>
</dbReference>
<feature type="active site" description="Proton acceptor" evidence="5">
    <location>
        <position position="29"/>
    </location>
</feature>
<keyword evidence="11" id="KW-1185">Reference proteome</keyword>
<accession>A0A6G7YS73</accession>
<dbReference type="RefSeq" id="WP_166411982.1">
    <property type="nucleotide sequence ID" value="NZ_CP049869.1"/>
</dbReference>
<evidence type="ECO:0000256" key="6">
    <source>
        <dbReference type="PIRSR" id="PIRSR606710-2"/>
    </source>
</evidence>
<keyword evidence="8" id="KW-0732">Signal</keyword>
<dbReference type="SUPFAM" id="SSF75005">
    <property type="entry name" value="Arabinanase/levansucrase/invertase"/>
    <property type="match status" value="1"/>
</dbReference>
<keyword evidence="3 7" id="KW-0378">Hydrolase</keyword>
<organism evidence="10 11">
    <name type="scientific">Sphingomonas piscis</name>
    <dbReference type="NCBI Taxonomy" id="2714943"/>
    <lineage>
        <taxon>Bacteria</taxon>
        <taxon>Pseudomonadati</taxon>
        <taxon>Pseudomonadota</taxon>
        <taxon>Alphaproteobacteria</taxon>
        <taxon>Sphingomonadales</taxon>
        <taxon>Sphingomonadaceae</taxon>
        <taxon>Sphingomonas</taxon>
    </lineage>
</organism>
<dbReference type="CDD" id="cd00161">
    <property type="entry name" value="beta-trefoil_Ricin-like"/>
    <property type="match status" value="1"/>
</dbReference>
<keyword evidence="4 7" id="KW-0326">Glycosidase</keyword>
<gene>
    <name evidence="10" type="ORF">G7077_12455</name>
</gene>
<feature type="site" description="Important for catalytic activity, responsible for pKa modulation of the active site Glu and correct orientation of both the proton donor and substrate" evidence="6">
    <location>
        <position position="135"/>
    </location>
</feature>
<dbReference type="Pfam" id="PF14200">
    <property type="entry name" value="RicinB_lectin_2"/>
    <property type="match status" value="1"/>
</dbReference>
<evidence type="ECO:0000256" key="7">
    <source>
        <dbReference type="RuleBase" id="RU361187"/>
    </source>
</evidence>
<dbReference type="PANTHER" id="PTHR43301">
    <property type="entry name" value="ARABINAN ENDO-1,5-ALPHA-L-ARABINOSIDASE"/>
    <property type="match status" value="1"/>
</dbReference>
<dbReference type="InterPro" id="IPR050727">
    <property type="entry name" value="GH43_arabinanases"/>
</dbReference>
<name>A0A6G7YS73_9SPHN</name>
<evidence type="ECO:0000256" key="1">
    <source>
        <dbReference type="ARBA" id="ARBA00004834"/>
    </source>
</evidence>
<feature type="active site" description="Proton donor" evidence="5">
    <location>
        <position position="182"/>
    </location>
</feature>
<dbReference type="Gene3D" id="2.80.10.50">
    <property type="match status" value="1"/>
</dbReference>
<proteinExistence type="inferred from homology"/>
<dbReference type="GO" id="GO:0004553">
    <property type="term" value="F:hydrolase activity, hydrolyzing O-glycosyl compounds"/>
    <property type="evidence" value="ECO:0007669"/>
    <property type="project" value="InterPro"/>
</dbReference>
<feature type="chain" id="PRO_5026100861" evidence="8">
    <location>
        <begin position="20"/>
        <end position="477"/>
    </location>
</feature>
<comment type="pathway">
    <text evidence="1">Glycan metabolism; L-arabinan degradation.</text>
</comment>
<feature type="domain" description="Ricin B lectin" evidence="9">
    <location>
        <begin position="372"/>
        <end position="444"/>
    </location>
</feature>
<dbReference type="EMBL" id="CP049869">
    <property type="protein sequence ID" value="QIK79595.1"/>
    <property type="molecule type" value="Genomic_DNA"/>
</dbReference>
<dbReference type="Pfam" id="PF04616">
    <property type="entry name" value="Glyco_hydro_43"/>
    <property type="match status" value="1"/>
</dbReference>
<evidence type="ECO:0000259" key="9">
    <source>
        <dbReference type="Pfam" id="PF14200"/>
    </source>
</evidence>
<evidence type="ECO:0000256" key="8">
    <source>
        <dbReference type="SAM" id="SignalP"/>
    </source>
</evidence>
<dbReference type="PANTHER" id="PTHR43301:SF3">
    <property type="entry name" value="ARABINAN ENDO-1,5-ALPHA-L-ARABINOSIDASE A-RELATED"/>
    <property type="match status" value="1"/>
</dbReference>
<dbReference type="KEGG" id="spii:G7077_12455"/>
<reference evidence="10 11" key="1">
    <citation type="submission" date="2020-03" db="EMBL/GenBank/DDBJ databases">
        <title>Sphingomonas sp. nov., isolated from fish.</title>
        <authorList>
            <person name="Hyun D.-W."/>
            <person name="Bae J.-W."/>
        </authorList>
    </citation>
    <scope>NUCLEOTIDE SEQUENCE [LARGE SCALE GENOMIC DNA]</scope>
    <source>
        <strain evidence="10 11">HDW15B</strain>
    </source>
</reference>
<dbReference type="InterPro" id="IPR023296">
    <property type="entry name" value="Glyco_hydro_beta-prop_sf"/>
</dbReference>
<evidence type="ECO:0000313" key="11">
    <source>
        <dbReference type="Proteomes" id="UP000503222"/>
    </source>
</evidence>
<dbReference type="AlphaFoldDB" id="A0A6G7YS73"/>
<sequence length="477" mass="51553">MRNLLFTALLAALPATASAQLAGEPFIHDPSTIIESNGRYYTWGTGPGSLVSDDGWTWKQGAKRPGGGLAPDVIQIGDRYYLAYAASGGGLNGGHAGKINIAWSKSLDPKSPDHKWHEVGTVASSTGLENNDAIDPAFLLADGRLWLSYGTYFGTIRIVELDPKTGQRLAGNQPVDIAIDMEATALLHRNGWYYLLGTHGTCCDGPNSSYNIRVGRSRSPTGPYVDHVGIPLLKGGGKLVIAGRGRQYGPGHFGLIDVGQEIQKFSMHYESDLDRSGRSILSIAPLLWQDDWPVAGENLRAGTYEIQSERSGGALQLTTDFIRMPFDVRRSFMGPPDGKVAPIANQSFAEGSVGWPTGTIDVDLGDYMIRAHQQWAITPVVEAGGVMGTPYYKIVIAGTDRALTATRDDTVKAAPAYSGAAEQLWRIDQLIDGTYRISPKSSEKRRVPLALSAIGASTPVLQPYNGSTNFRWRFMTP</sequence>
<dbReference type="Gene3D" id="2.115.10.20">
    <property type="entry name" value="Glycosyl hydrolase domain, family 43"/>
    <property type="match status" value="1"/>
</dbReference>
<dbReference type="CDD" id="cd08998">
    <property type="entry name" value="GH43_Arb43a-like"/>
    <property type="match status" value="1"/>
</dbReference>
<feature type="signal peptide" evidence="8">
    <location>
        <begin position="1"/>
        <end position="19"/>
    </location>
</feature>
<evidence type="ECO:0000313" key="10">
    <source>
        <dbReference type="EMBL" id="QIK79595.1"/>
    </source>
</evidence>
<evidence type="ECO:0000256" key="2">
    <source>
        <dbReference type="ARBA" id="ARBA00009865"/>
    </source>
</evidence>
<dbReference type="Proteomes" id="UP000503222">
    <property type="component" value="Chromosome"/>
</dbReference>
<dbReference type="SUPFAM" id="SSF50370">
    <property type="entry name" value="Ricin B-like lectins"/>
    <property type="match status" value="1"/>
</dbReference>
<dbReference type="GO" id="GO:0005975">
    <property type="term" value="P:carbohydrate metabolic process"/>
    <property type="evidence" value="ECO:0007669"/>
    <property type="project" value="InterPro"/>
</dbReference>
<protein>
    <submittedName>
        <fullName evidence="10">Family 43 glycosylhydrolase</fullName>
    </submittedName>
</protein>
<evidence type="ECO:0000256" key="4">
    <source>
        <dbReference type="ARBA" id="ARBA00023295"/>
    </source>
</evidence>
<comment type="similarity">
    <text evidence="2 7">Belongs to the glycosyl hydrolase 43 family.</text>
</comment>
<dbReference type="InterPro" id="IPR035992">
    <property type="entry name" value="Ricin_B-like_lectins"/>
</dbReference>